<evidence type="ECO:0000256" key="2">
    <source>
        <dbReference type="ARBA" id="ARBA00022475"/>
    </source>
</evidence>
<dbReference type="GO" id="GO:0015920">
    <property type="term" value="P:lipopolysaccharide transport"/>
    <property type="evidence" value="ECO:0007669"/>
    <property type="project" value="TreeGrafter"/>
</dbReference>
<evidence type="ECO:0000256" key="6">
    <source>
        <dbReference type="SAM" id="Phobius"/>
    </source>
</evidence>
<sequence>MIRIKKLDIFIAKQFGMLFVGTFFICQFVLMMQFLWRYIDDLIGKGLSMEIMAKFFWYMGLMLVPQALPLAILLSSLIAFGNLGESSELTAIKAAGISLMQAFRSLIVITLFVSGVSFVFQNNIGPEANNKIAQLLMSMKQKSPELEIPEGIFYDGIPNSNLYVQHKDLKTGKLYGIMIYRMTGSYEDQAIILADSGMLQSTAEKKHLMLSLWSGEWFENMQTDAFGNSASIPYRRETFTSKRIVLDFNGDFNMTDASALSNNARGKSLAQIYRDMDSLTVSYDSVGRRYYEDVRQGLYYMPHINRRDSLLAVKAGQRINIDTVFNRLSMQQKQQVVSEAMSKVQNAVSDLDFKSLFTSDGDRIIRQHEIEAISKFTVALSCLIFFFIGAPLGAIIRKGGLGIPVIISVLVFIVYYILDNSGYRMSRSGIWTVWFGKGLAPAILTPLAIFVTYKASNDSAVFNIDMYREMLRRVLGLRIKRHIFGKEVIIDEPKYVDDAAKLGVINKDIVDYSALHNLKQMPNPIKVFFKYRADHEIERINDELELIIADLSNTRDAYILNELNKYPVLSVKAHTRPFERKWLNILSAVIVPLGIFFYCRMWRFRMRLLRDLKIVRQTNCNIINRIERVEVK</sequence>
<evidence type="ECO:0000313" key="8">
    <source>
        <dbReference type="Proteomes" id="UP000003805"/>
    </source>
</evidence>
<dbReference type="HOGENOM" id="CLU_028799_6_0_10"/>
<evidence type="ECO:0000256" key="3">
    <source>
        <dbReference type="ARBA" id="ARBA00022692"/>
    </source>
</evidence>
<keyword evidence="4 6" id="KW-1133">Transmembrane helix</keyword>
<keyword evidence="2" id="KW-1003">Cell membrane</keyword>
<gene>
    <name evidence="7" type="ORF">HMPREF0665_00847</name>
</gene>
<dbReference type="PANTHER" id="PTHR33529">
    <property type="entry name" value="SLR0882 PROTEIN-RELATED"/>
    <property type="match status" value="1"/>
</dbReference>
<proteinExistence type="predicted"/>
<feature type="transmembrane region" description="Helical" evidence="6">
    <location>
        <begin position="582"/>
        <end position="599"/>
    </location>
</feature>
<feature type="transmembrane region" description="Helical" evidence="6">
    <location>
        <begin position="101"/>
        <end position="120"/>
    </location>
</feature>
<keyword evidence="8" id="KW-1185">Reference proteome</keyword>
<dbReference type="eggNOG" id="COG0795">
    <property type="taxonomic scope" value="Bacteria"/>
</dbReference>
<feature type="transmembrane region" description="Helical" evidence="6">
    <location>
        <begin position="430"/>
        <end position="453"/>
    </location>
</feature>
<dbReference type="RefSeq" id="WP_004377077.1">
    <property type="nucleotide sequence ID" value="NZ_GL349565.1"/>
</dbReference>
<feature type="transmembrane region" description="Helical" evidence="6">
    <location>
        <begin position="15"/>
        <end position="36"/>
    </location>
</feature>
<protein>
    <submittedName>
        <fullName evidence="7">Permease</fullName>
    </submittedName>
</protein>
<comment type="subcellular location">
    <subcellularLocation>
        <location evidence="1">Cell membrane</location>
        <topology evidence="1">Multi-pass membrane protein</topology>
    </subcellularLocation>
</comment>
<feature type="transmembrane region" description="Helical" evidence="6">
    <location>
        <begin position="401"/>
        <end position="418"/>
    </location>
</feature>
<evidence type="ECO:0000256" key="4">
    <source>
        <dbReference type="ARBA" id="ARBA00022989"/>
    </source>
</evidence>
<feature type="transmembrane region" description="Helical" evidence="6">
    <location>
        <begin position="376"/>
        <end position="395"/>
    </location>
</feature>
<name>D7NBE6_9BACT</name>
<organism evidence="7 8">
    <name type="scientific">Segatella oris C735</name>
    <dbReference type="NCBI Taxonomy" id="563008"/>
    <lineage>
        <taxon>Bacteria</taxon>
        <taxon>Pseudomonadati</taxon>
        <taxon>Bacteroidota</taxon>
        <taxon>Bacteroidia</taxon>
        <taxon>Bacteroidales</taxon>
        <taxon>Prevotellaceae</taxon>
        <taxon>Segatella</taxon>
    </lineage>
</organism>
<reference evidence="7 8" key="1">
    <citation type="submission" date="2010-02" db="EMBL/GenBank/DDBJ databases">
        <title>The Genome Sequence of Prevotella oris strain C735.</title>
        <authorList>
            <consortium name="The Broad Institute Genome Sequencing Platform"/>
            <person name="Ward D."/>
            <person name="Feldgarden M."/>
            <person name="Earl A."/>
            <person name="Young S.K."/>
            <person name="Zeng Q."/>
            <person name="Koehrsen M."/>
            <person name="Alvarado L."/>
            <person name="Berlin A."/>
            <person name="Bochicchio J."/>
            <person name="Borenstein D."/>
            <person name="Chapman S.B."/>
            <person name="Chen Z."/>
            <person name="Engels R."/>
            <person name="Freedman E."/>
            <person name="Gellesch M."/>
            <person name="Goldberg J."/>
            <person name="Griggs A."/>
            <person name="Gujja S."/>
            <person name="Heilman E."/>
            <person name="Heiman D."/>
            <person name="Hepburn T."/>
            <person name="Howarth C."/>
            <person name="Jen D."/>
            <person name="Larson L."/>
            <person name="Mehta T."/>
            <person name="Park D."/>
            <person name="Pearson M."/>
            <person name="Roberts A."/>
            <person name="Saif S."/>
            <person name="Shea T."/>
            <person name="Shenoy N."/>
            <person name="Sisk P."/>
            <person name="Stolte C."/>
            <person name="Sykes S."/>
            <person name="Thomson T."/>
            <person name="Walk T."/>
            <person name="White J."/>
            <person name="Yandava C."/>
            <person name="Sibley C.D."/>
            <person name="Field T.R."/>
            <person name="Grinwis M."/>
            <person name="Eshaghurshan C.S."/>
            <person name="Surette M.G."/>
            <person name="Haas B."/>
            <person name="Nusbaum C."/>
            <person name="Birren B."/>
        </authorList>
    </citation>
    <scope>NUCLEOTIDE SEQUENCE [LARGE SCALE GENOMIC DNA]</scope>
    <source>
        <strain evidence="7 8">C735</strain>
    </source>
</reference>
<keyword evidence="3 6" id="KW-0812">Transmembrane</keyword>
<dbReference type="EMBL" id="GL349565">
    <property type="protein sequence ID" value="EFI49106.1"/>
    <property type="molecule type" value="Genomic_DNA"/>
</dbReference>
<keyword evidence="5 6" id="KW-0472">Membrane</keyword>
<dbReference type="GO" id="GO:0043190">
    <property type="term" value="C:ATP-binding cassette (ABC) transporter complex"/>
    <property type="evidence" value="ECO:0007669"/>
    <property type="project" value="TreeGrafter"/>
</dbReference>
<dbReference type="Proteomes" id="UP000003805">
    <property type="component" value="Unassembled WGS sequence"/>
</dbReference>
<dbReference type="InterPro" id="IPR005495">
    <property type="entry name" value="LptG/LptF_permease"/>
</dbReference>
<evidence type="ECO:0000256" key="1">
    <source>
        <dbReference type="ARBA" id="ARBA00004651"/>
    </source>
</evidence>
<evidence type="ECO:0000256" key="5">
    <source>
        <dbReference type="ARBA" id="ARBA00023136"/>
    </source>
</evidence>
<dbReference type="Pfam" id="PF03739">
    <property type="entry name" value="LptF_LptG"/>
    <property type="match status" value="1"/>
</dbReference>
<dbReference type="PANTHER" id="PTHR33529:SF6">
    <property type="entry name" value="YJGP_YJGQ FAMILY PERMEASE"/>
    <property type="match status" value="1"/>
</dbReference>
<feature type="transmembrane region" description="Helical" evidence="6">
    <location>
        <begin position="56"/>
        <end position="81"/>
    </location>
</feature>
<accession>D7NBE6</accession>
<evidence type="ECO:0000313" key="7">
    <source>
        <dbReference type="EMBL" id="EFI49106.1"/>
    </source>
</evidence>
<dbReference type="AlphaFoldDB" id="D7NBE6"/>